<dbReference type="RefSeq" id="WP_160908327.1">
    <property type="nucleotide sequence ID" value="NZ_WVHS01000004.1"/>
</dbReference>
<dbReference type="InterPro" id="IPR039426">
    <property type="entry name" value="TonB-dep_rcpt-like"/>
</dbReference>
<gene>
    <name evidence="13" type="ORF">GS398_18740</name>
</gene>
<evidence type="ECO:0000256" key="9">
    <source>
        <dbReference type="RuleBase" id="RU003357"/>
    </source>
</evidence>
<dbReference type="EMBL" id="WVHS01000004">
    <property type="protein sequence ID" value="MXV17342.1"/>
    <property type="molecule type" value="Genomic_DNA"/>
</dbReference>
<comment type="caution">
    <text evidence="13">The sequence shown here is derived from an EMBL/GenBank/DDBJ whole genome shotgun (WGS) entry which is preliminary data.</text>
</comment>
<feature type="domain" description="TonB-dependent receptor plug" evidence="12">
    <location>
        <begin position="135"/>
        <end position="259"/>
    </location>
</feature>
<evidence type="ECO:0000256" key="1">
    <source>
        <dbReference type="ARBA" id="ARBA00004571"/>
    </source>
</evidence>
<feature type="chain" id="PRO_5029726856" evidence="10">
    <location>
        <begin position="23"/>
        <end position="1097"/>
    </location>
</feature>
<dbReference type="PROSITE" id="PS52016">
    <property type="entry name" value="TONB_DEPENDENT_REC_3"/>
    <property type="match status" value="1"/>
</dbReference>
<organism evidence="13 14">
    <name type="scientific">Hufsiella ginkgonis</name>
    <dbReference type="NCBI Taxonomy" id="2695274"/>
    <lineage>
        <taxon>Bacteria</taxon>
        <taxon>Pseudomonadati</taxon>
        <taxon>Bacteroidota</taxon>
        <taxon>Sphingobacteriia</taxon>
        <taxon>Sphingobacteriales</taxon>
        <taxon>Sphingobacteriaceae</taxon>
        <taxon>Hufsiella</taxon>
    </lineage>
</organism>
<dbReference type="GO" id="GO:0009279">
    <property type="term" value="C:cell outer membrane"/>
    <property type="evidence" value="ECO:0007669"/>
    <property type="project" value="UniProtKB-SubCell"/>
</dbReference>
<sequence>MKTLLKSIFCLLIVVAFVPAHRARAQGSTRITVTGKVLDSKDKQSVIGASVVELDADKRTIRGASTDIEGNFAIQVSNPKGTLQVSYLGYKTQVIQINGRTSINVLLVSSANEISEVAITARRTVSNGTGLNIDERNSTAASATISAEDLKELSAQSIDQALQGRLPGVDVGTSSGDPGAGMSIRIRGTSSINGSAEPLIVLDGMPYETQIPPDFNFGTADEQGYAQLLNIAPSDIKDITVLKDAASTAVWGSRASNGVLIITTKRGTIGKPILTYNMKATLSKQPENIPLLTGNQYSMLIPEEINNMNLLPLDITRNPELAYDPLMPANYYNYSNNSNWIDAITQLGYSHDHSLSMQGGGEKARYYASVGYLGQQGTTIGTDLSRITTKINLDYNVSSRIRFRSDFTYTHVNNTLNYSGSIRNIAYTKMPNMAIYSYDEYGNLTPNYFSPAVNIQGQYRGLNDKGELQGTVNPLAMAQEAMSHLYGERVTPKFNLQFDIVPSRLLTTLDLQFDINNTKSKTFLPQIATGRPATETFVNRATDADGDNFIVSSKLNFIYTPQLPENHTLQTLLSFQTDDSKVVNYYALTANTASSNLQDPADPSRTQNGDLNLKSTNSQTRAVGVVLTNQYSFMDRYILNVGARVDGNSRFGSNYRYGIFPSVSARWRASGEPFMKNATWIDDLSFRVSYGQSGKQPNKDYTFYNTYNPTSFTYLGMSGVVPGAIGLDNLKWETNIGRNIGFNLWTLKSRVKLDVEVYKNKIVDLFFDKLQVPDYTGYTTLSVNVGTMTNQGFEVGLNTIPYRSKKWTVGFDFNVAQNLNIIRKVSEFYPRTDGKRINQNGIYRTFLQIGNPFGSFYGFRYKGVYSDKNATIATDAKGNQIVGPNDQVVYMRFNYPATDYTFQAGDAMYEDINKDGNINEDDIVYLGNSNPKVTGGFGPSVTFKGNLRLQAFFNYKFGVSMINETLMKTTNMYSYDNQSTLVLGRWRNPGDVTDVPRALYGSGYNWLGSDRYVSDASFVKLKSVTARYNLTKPLLSKLRVKSASVYVTGENLYTWTKYRGVDPDVSTRGLNNPFSYVTDKALTPPSRNVLMGLTVGF</sequence>
<dbReference type="InterPro" id="IPR036942">
    <property type="entry name" value="Beta-barrel_TonB_sf"/>
</dbReference>
<evidence type="ECO:0000313" key="13">
    <source>
        <dbReference type="EMBL" id="MXV17342.1"/>
    </source>
</evidence>
<evidence type="ECO:0000256" key="5">
    <source>
        <dbReference type="ARBA" id="ARBA00023077"/>
    </source>
</evidence>
<evidence type="ECO:0000256" key="3">
    <source>
        <dbReference type="ARBA" id="ARBA00022452"/>
    </source>
</evidence>
<dbReference type="Pfam" id="PF00593">
    <property type="entry name" value="TonB_dep_Rec_b-barrel"/>
    <property type="match status" value="1"/>
</dbReference>
<feature type="signal peptide" evidence="10">
    <location>
        <begin position="1"/>
        <end position="22"/>
    </location>
</feature>
<protein>
    <submittedName>
        <fullName evidence="13">SusC/RagA family TonB-linked outer membrane protein</fullName>
    </submittedName>
</protein>
<dbReference type="Pfam" id="PF13715">
    <property type="entry name" value="CarbopepD_reg_2"/>
    <property type="match status" value="1"/>
</dbReference>
<dbReference type="InterPro" id="IPR023996">
    <property type="entry name" value="TonB-dep_OMP_SusC/RagA"/>
</dbReference>
<dbReference type="InterPro" id="IPR000531">
    <property type="entry name" value="Beta-barrel_TonB"/>
</dbReference>
<keyword evidence="10" id="KW-0732">Signal</keyword>
<evidence type="ECO:0000259" key="12">
    <source>
        <dbReference type="Pfam" id="PF07715"/>
    </source>
</evidence>
<name>A0A7K1Y2A8_9SPHI</name>
<evidence type="ECO:0000256" key="8">
    <source>
        <dbReference type="PROSITE-ProRule" id="PRU01360"/>
    </source>
</evidence>
<dbReference type="Pfam" id="PF07715">
    <property type="entry name" value="Plug"/>
    <property type="match status" value="1"/>
</dbReference>
<keyword evidence="4 8" id="KW-0812">Transmembrane</keyword>
<keyword evidence="3 8" id="KW-1134">Transmembrane beta strand</keyword>
<evidence type="ECO:0000256" key="6">
    <source>
        <dbReference type="ARBA" id="ARBA00023136"/>
    </source>
</evidence>
<dbReference type="InterPro" id="IPR008969">
    <property type="entry name" value="CarboxyPept-like_regulatory"/>
</dbReference>
<dbReference type="Gene3D" id="2.40.170.20">
    <property type="entry name" value="TonB-dependent receptor, beta-barrel domain"/>
    <property type="match status" value="1"/>
</dbReference>
<accession>A0A7K1Y2A8</accession>
<dbReference type="NCBIfam" id="TIGR04056">
    <property type="entry name" value="OMP_RagA_SusC"/>
    <property type="match status" value="1"/>
</dbReference>
<reference evidence="13 14" key="1">
    <citation type="submission" date="2019-11" db="EMBL/GenBank/DDBJ databases">
        <title>Pedobacter sp. HMF7056 Genome sequencing and assembly.</title>
        <authorList>
            <person name="Kang H."/>
            <person name="Kim H."/>
            <person name="Joh K."/>
        </authorList>
    </citation>
    <scope>NUCLEOTIDE SEQUENCE [LARGE SCALE GENOMIC DNA]</scope>
    <source>
        <strain evidence="13 14">HMF7056</strain>
    </source>
</reference>
<dbReference type="InterPro" id="IPR012910">
    <property type="entry name" value="Plug_dom"/>
</dbReference>
<feature type="domain" description="TonB-dependent receptor-like beta-barrel" evidence="11">
    <location>
        <begin position="508"/>
        <end position="924"/>
    </location>
</feature>
<evidence type="ECO:0000256" key="7">
    <source>
        <dbReference type="ARBA" id="ARBA00023237"/>
    </source>
</evidence>
<evidence type="ECO:0000256" key="2">
    <source>
        <dbReference type="ARBA" id="ARBA00022448"/>
    </source>
</evidence>
<comment type="subcellular location">
    <subcellularLocation>
        <location evidence="1 8">Cell outer membrane</location>
        <topology evidence="1 8">Multi-pass membrane protein</topology>
    </subcellularLocation>
</comment>
<dbReference type="SUPFAM" id="SSF56935">
    <property type="entry name" value="Porins"/>
    <property type="match status" value="1"/>
</dbReference>
<keyword evidence="5 9" id="KW-0798">TonB box</keyword>
<comment type="similarity">
    <text evidence="8 9">Belongs to the TonB-dependent receptor family.</text>
</comment>
<keyword evidence="2 8" id="KW-0813">Transport</keyword>
<dbReference type="InterPro" id="IPR037066">
    <property type="entry name" value="Plug_dom_sf"/>
</dbReference>
<dbReference type="Proteomes" id="UP000451233">
    <property type="component" value="Unassembled WGS sequence"/>
</dbReference>
<evidence type="ECO:0000256" key="4">
    <source>
        <dbReference type="ARBA" id="ARBA00022692"/>
    </source>
</evidence>
<dbReference type="InterPro" id="IPR023997">
    <property type="entry name" value="TonB-dep_OMP_SusC/RagA_CS"/>
</dbReference>
<keyword evidence="14" id="KW-1185">Reference proteome</keyword>
<keyword evidence="6 8" id="KW-0472">Membrane</keyword>
<dbReference type="AlphaFoldDB" id="A0A7K1Y2A8"/>
<dbReference type="Gene3D" id="2.170.130.10">
    <property type="entry name" value="TonB-dependent receptor, plug domain"/>
    <property type="match status" value="1"/>
</dbReference>
<keyword evidence="7 8" id="KW-0998">Cell outer membrane</keyword>
<evidence type="ECO:0000259" key="11">
    <source>
        <dbReference type="Pfam" id="PF00593"/>
    </source>
</evidence>
<proteinExistence type="inferred from homology"/>
<dbReference type="SUPFAM" id="SSF49464">
    <property type="entry name" value="Carboxypeptidase regulatory domain-like"/>
    <property type="match status" value="1"/>
</dbReference>
<evidence type="ECO:0000256" key="10">
    <source>
        <dbReference type="SAM" id="SignalP"/>
    </source>
</evidence>
<dbReference type="NCBIfam" id="TIGR04057">
    <property type="entry name" value="SusC_RagA_signa"/>
    <property type="match status" value="1"/>
</dbReference>
<evidence type="ECO:0000313" key="14">
    <source>
        <dbReference type="Proteomes" id="UP000451233"/>
    </source>
</evidence>